<dbReference type="Proteomes" id="UP000268727">
    <property type="component" value="Unassembled WGS sequence"/>
</dbReference>
<evidence type="ECO:0000313" key="2">
    <source>
        <dbReference type="Proteomes" id="UP000268727"/>
    </source>
</evidence>
<keyword evidence="2" id="KW-1185">Reference proteome</keyword>
<dbReference type="EMBL" id="RJKM01000001">
    <property type="protein sequence ID" value="ROP35880.1"/>
    <property type="molecule type" value="Genomic_DNA"/>
</dbReference>
<dbReference type="AlphaFoldDB" id="A0A3N1H007"/>
<proteinExistence type="predicted"/>
<organism evidence="1 2">
    <name type="scientific">Saccharothrix texasensis</name>
    <dbReference type="NCBI Taxonomy" id="103734"/>
    <lineage>
        <taxon>Bacteria</taxon>
        <taxon>Bacillati</taxon>
        <taxon>Actinomycetota</taxon>
        <taxon>Actinomycetes</taxon>
        <taxon>Pseudonocardiales</taxon>
        <taxon>Pseudonocardiaceae</taxon>
        <taxon>Saccharothrix</taxon>
    </lineage>
</organism>
<sequence length="62" mass="6741">MTAVPAEHDSAALLLICDQCGRSYDTGHPHAVWRLLWTRAVADGWSGRDRAIGPHSCSYCTG</sequence>
<accession>A0A3N1H007</accession>
<comment type="caution">
    <text evidence="1">The sequence shown here is derived from an EMBL/GenBank/DDBJ whole genome shotgun (WGS) entry which is preliminary data.</text>
</comment>
<gene>
    <name evidence="1" type="ORF">EDD40_1137</name>
</gene>
<name>A0A3N1H007_9PSEU</name>
<dbReference type="OrthoDB" id="5456061at2"/>
<protein>
    <submittedName>
        <fullName evidence="1">Uncharacterized protein</fullName>
    </submittedName>
</protein>
<reference evidence="1 2" key="1">
    <citation type="submission" date="2018-11" db="EMBL/GenBank/DDBJ databases">
        <title>Sequencing the genomes of 1000 actinobacteria strains.</title>
        <authorList>
            <person name="Klenk H.-P."/>
        </authorList>
    </citation>
    <scope>NUCLEOTIDE SEQUENCE [LARGE SCALE GENOMIC DNA]</scope>
    <source>
        <strain evidence="1 2">DSM 44231</strain>
    </source>
</reference>
<dbReference type="RefSeq" id="WP_123741943.1">
    <property type="nucleotide sequence ID" value="NZ_RJKM01000001.1"/>
</dbReference>
<evidence type="ECO:0000313" key="1">
    <source>
        <dbReference type="EMBL" id="ROP35880.1"/>
    </source>
</evidence>